<evidence type="ECO:0000256" key="2">
    <source>
        <dbReference type="SAM" id="Phobius"/>
    </source>
</evidence>
<name>H2YF79_CIOSA</name>
<evidence type="ECO:0000313" key="4">
    <source>
        <dbReference type="Proteomes" id="UP000007875"/>
    </source>
</evidence>
<keyword evidence="2" id="KW-1133">Transmembrane helix</keyword>
<protein>
    <recommendedName>
        <fullName evidence="5">Major facilitator superfamily (MFS) profile domain-containing protein</fullName>
    </recommendedName>
</protein>
<feature type="transmembrane region" description="Helical" evidence="2">
    <location>
        <begin position="421"/>
        <end position="442"/>
    </location>
</feature>
<feature type="transmembrane region" description="Helical" evidence="2">
    <location>
        <begin position="266"/>
        <end position="288"/>
    </location>
</feature>
<feature type="transmembrane region" description="Helical" evidence="2">
    <location>
        <begin position="394"/>
        <end position="415"/>
    </location>
</feature>
<dbReference type="OMA" id="LANMHEG"/>
<sequence>MEQFEENEEVIKAQVEPIHGKITRYLYLLGSTFMLIYGSYFAAVLHGITESCPWAGTSFYVTFLGQSKWEKARSSKKKIKKSQEAYVYKFFGMFFSLVYAGQLFGSSLTAAVLLGFQEDLHRPTNEHNVTFQSNIATTTIFSTRVYFEEVTTDSVKGEINRQLTSCASHDCQAEYIYDSGENDLNKFKPSKISTYVLLTLFLVISLTSICVQVIFLPRAPAKYDKLEDRDQTKSFLNKEVPTGRQSKRAQVCHNAKAELKHIFQHIISPLHLCFIPFSLYLGLMYAFIVTDYTRAFVSCTIGVEKLGVAMLIFGGCSVVGSLIGTAIIPRFGRKICIVVLTFWHFSSYLLSLIWQPNPQNTWIAYFIGAFYGIGNGFLANMHEGIAAVYFEDRLGIAFSVKNCITNLGIVAATAWSSRICVYVNLYLQIGCLLSSVLALALAEKLYNKQQRNKISATLEEEQAKDSYM</sequence>
<keyword evidence="2" id="KW-0472">Membrane</keyword>
<reference evidence="3" key="2">
    <citation type="submission" date="2025-08" db="UniProtKB">
        <authorList>
            <consortium name="Ensembl"/>
        </authorList>
    </citation>
    <scope>IDENTIFICATION</scope>
</reference>
<dbReference type="SUPFAM" id="SSF103473">
    <property type="entry name" value="MFS general substrate transporter"/>
    <property type="match status" value="1"/>
</dbReference>
<dbReference type="GeneTree" id="ENSGT00530000063359"/>
<feature type="transmembrane region" description="Helical" evidence="2">
    <location>
        <begin position="335"/>
        <end position="356"/>
    </location>
</feature>
<dbReference type="Ensembl" id="ENSCSAVT00000004036.1">
    <property type="protein sequence ID" value="ENSCSAVP00000003977.1"/>
    <property type="gene ID" value="ENSCSAVG00000002359.1"/>
</dbReference>
<feature type="transmembrane region" description="Helical" evidence="2">
    <location>
        <begin position="25"/>
        <end position="48"/>
    </location>
</feature>
<keyword evidence="2" id="KW-0812">Transmembrane</keyword>
<accession>H2YF79</accession>
<evidence type="ECO:0008006" key="5">
    <source>
        <dbReference type="Google" id="ProtNLM"/>
    </source>
</evidence>
<reference evidence="3" key="3">
    <citation type="submission" date="2025-09" db="UniProtKB">
        <authorList>
            <consortium name="Ensembl"/>
        </authorList>
    </citation>
    <scope>IDENTIFICATION</scope>
</reference>
<feature type="transmembrane region" description="Helical" evidence="2">
    <location>
        <begin position="362"/>
        <end position="382"/>
    </location>
</feature>
<organism evidence="3 4">
    <name type="scientific">Ciona savignyi</name>
    <name type="common">Pacific transparent sea squirt</name>
    <dbReference type="NCBI Taxonomy" id="51511"/>
    <lineage>
        <taxon>Eukaryota</taxon>
        <taxon>Metazoa</taxon>
        <taxon>Chordata</taxon>
        <taxon>Tunicata</taxon>
        <taxon>Ascidiacea</taxon>
        <taxon>Phlebobranchia</taxon>
        <taxon>Cionidae</taxon>
        <taxon>Ciona</taxon>
    </lineage>
</organism>
<evidence type="ECO:0000313" key="3">
    <source>
        <dbReference type="Ensembl" id="ENSCSAVP00000003977.1"/>
    </source>
</evidence>
<reference evidence="4" key="1">
    <citation type="submission" date="2003-08" db="EMBL/GenBank/DDBJ databases">
        <authorList>
            <person name="Birren B."/>
            <person name="Nusbaum C."/>
            <person name="Abebe A."/>
            <person name="Abouelleil A."/>
            <person name="Adekoya E."/>
            <person name="Ait-zahra M."/>
            <person name="Allen N."/>
            <person name="Allen T."/>
            <person name="An P."/>
            <person name="Anderson M."/>
            <person name="Anderson S."/>
            <person name="Arachchi H."/>
            <person name="Armbruster J."/>
            <person name="Bachantsang P."/>
            <person name="Baldwin J."/>
            <person name="Barry A."/>
            <person name="Bayul T."/>
            <person name="Blitshsteyn B."/>
            <person name="Bloom T."/>
            <person name="Blye J."/>
            <person name="Boguslavskiy L."/>
            <person name="Borowsky M."/>
            <person name="Boukhgalter B."/>
            <person name="Brunache A."/>
            <person name="Butler J."/>
            <person name="Calixte N."/>
            <person name="Calvo S."/>
            <person name="Camarata J."/>
            <person name="Campo K."/>
            <person name="Chang J."/>
            <person name="Cheshatsang Y."/>
            <person name="Citroen M."/>
            <person name="Collymore A."/>
            <person name="Considine T."/>
            <person name="Cook A."/>
            <person name="Cooke P."/>
            <person name="Corum B."/>
            <person name="Cuomo C."/>
            <person name="David R."/>
            <person name="Dawoe T."/>
            <person name="Degray S."/>
            <person name="Dodge S."/>
            <person name="Dooley K."/>
            <person name="Dorje P."/>
            <person name="Dorjee K."/>
            <person name="Dorris L."/>
            <person name="Duffey N."/>
            <person name="Dupes A."/>
            <person name="Elkins T."/>
            <person name="Engels R."/>
            <person name="Erickson J."/>
            <person name="Farina A."/>
            <person name="Faro S."/>
            <person name="Ferreira P."/>
            <person name="Fischer H."/>
            <person name="Fitzgerald M."/>
            <person name="Foley K."/>
            <person name="Gage D."/>
            <person name="Galagan J."/>
            <person name="Gearin G."/>
            <person name="Gnerre S."/>
            <person name="Gnirke A."/>
            <person name="Goyette A."/>
            <person name="Graham J."/>
            <person name="Grandbois E."/>
            <person name="Gyaltsen K."/>
            <person name="Hafez N."/>
            <person name="Hagopian D."/>
            <person name="Hagos B."/>
            <person name="Hall J."/>
            <person name="Hatcher B."/>
            <person name="Heller A."/>
            <person name="Higgins H."/>
            <person name="Honan T."/>
            <person name="Horn A."/>
            <person name="Houde N."/>
            <person name="Hughes L."/>
            <person name="Hulme W."/>
            <person name="Husby E."/>
            <person name="Iliev I."/>
            <person name="Jaffe D."/>
            <person name="Jones C."/>
            <person name="Kamal M."/>
            <person name="Kamat A."/>
            <person name="Kamvysselis M."/>
            <person name="Karlsson E."/>
            <person name="Kells C."/>
            <person name="Kieu A."/>
            <person name="Kisner P."/>
            <person name="Kodira C."/>
            <person name="Kulbokas E."/>
            <person name="Labutti K."/>
            <person name="Lama D."/>
            <person name="Landers T."/>
            <person name="Leger J."/>
            <person name="Levine S."/>
            <person name="Lewis D."/>
            <person name="Lewis T."/>
            <person name="Lindblad-toh K."/>
            <person name="Liu X."/>
            <person name="Lokyitsang T."/>
            <person name="Lokyitsang Y."/>
            <person name="Lucien O."/>
            <person name="Lui A."/>
            <person name="Ma L.J."/>
            <person name="Mabbitt R."/>
            <person name="Macdonald J."/>
            <person name="Maclean C."/>
            <person name="Major J."/>
            <person name="Manning J."/>
            <person name="Marabella R."/>
            <person name="Maru K."/>
            <person name="Matthews C."/>
            <person name="Mauceli E."/>
            <person name="Mccarthy M."/>
            <person name="Mcdonough S."/>
            <person name="Mcghee T."/>
            <person name="Meldrim J."/>
            <person name="Meneus L."/>
            <person name="Mesirov J."/>
            <person name="Mihalev A."/>
            <person name="Mihova T."/>
            <person name="Mikkelsen T."/>
            <person name="Mlenga V."/>
            <person name="Moru K."/>
            <person name="Mozes J."/>
            <person name="Mulrain L."/>
            <person name="Munson G."/>
            <person name="Naylor J."/>
            <person name="Newes C."/>
            <person name="Nguyen C."/>
            <person name="Nguyen N."/>
            <person name="Nguyen T."/>
            <person name="Nicol R."/>
            <person name="Nielsen C."/>
            <person name="Nizzari M."/>
            <person name="Norbu C."/>
            <person name="Norbu N."/>
            <person name="O'donnell P."/>
            <person name="Okoawo O."/>
            <person name="O'leary S."/>
            <person name="Omotosho B."/>
            <person name="O'neill K."/>
            <person name="Osman S."/>
            <person name="Parker S."/>
            <person name="Perrin D."/>
            <person name="Phunkhang P."/>
            <person name="Piqani B."/>
            <person name="Purcell S."/>
            <person name="Rachupka T."/>
            <person name="Ramasamy U."/>
            <person name="Rameau R."/>
            <person name="Ray V."/>
            <person name="Raymond C."/>
            <person name="Retta R."/>
            <person name="Richardson S."/>
            <person name="Rise C."/>
            <person name="Rodriguez J."/>
            <person name="Rogers J."/>
            <person name="Rogov P."/>
            <person name="Rutman M."/>
            <person name="Schupbach R."/>
            <person name="Seaman C."/>
            <person name="Settipalli S."/>
            <person name="Sharpe T."/>
            <person name="Sheridan J."/>
            <person name="Sherpa N."/>
            <person name="Shi J."/>
            <person name="Smirnov S."/>
            <person name="Smith C."/>
            <person name="Sougnez C."/>
            <person name="Spencer B."/>
            <person name="Stalker J."/>
            <person name="Stange-thomann N."/>
            <person name="Stavropoulos S."/>
            <person name="Stetson K."/>
            <person name="Stone C."/>
            <person name="Stone S."/>
            <person name="Stubbs M."/>
            <person name="Talamas J."/>
            <person name="Tchuinga P."/>
            <person name="Tenzing P."/>
            <person name="Tesfaye S."/>
            <person name="Theodore J."/>
            <person name="Thoulutsang Y."/>
            <person name="Topham K."/>
            <person name="Towey S."/>
            <person name="Tsamla T."/>
            <person name="Tsomo N."/>
            <person name="Vallee D."/>
            <person name="Vassiliev H."/>
            <person name="Venkataraman V."/>
            <person name="Vinson J."/>
            <person name="Vo A."/>
            <person name="Wade C."/>
            <person name="Wang S."/>
            <person name="Wangchuk T."/>
            <person name="Wangdi T."/>
            <person name="Whittaker C."/>
            <person name="Wilkinson J."/>
            <person name="Wu Y."/>
            <person name="Wyman D."/>
            <person name="Yadav S."/>
            <person name="Yang S."/>
            <person name="Yang X."/>
            <person name="Yeager S."/>
            <person name="Yee E."/>
            <person name="Young G."/>
            <person name="Zainoun J."/>
            <person name="Zembeck L."/>
            <person name="Zimmer A."/>
            <person name="Zody M."/>
            <person name="Lander E."/>
        </authorList>
    </citation>
    <scope>NUCLEOTIDE SEQUENCE [LARGE SCALE GENOMIC DNA]</scope>
</reference>
<dbReference type="InterPro" id="IPR051951">
    <property type="entry name" value="UNC-93_regulatory"/>
</dbReference>
<dbReference type="Proteomes" id="UP000007875">
    <property type="component" value="Unassembled WGS sequence"/>
</dbReference>
<dbReference type="InParanoid" id="H2YF79"/>
<dbReference type="InterPro" id="IPR036259">
    <property type="entry name" value="MFS_trans_sf"/>
</dbReference>
<proteinExistence type="inferred from homology"/>
<feature type="transmembrane region" description="Helical" evidence="2">
    <location>
        <begin position="192"/>
        <end position="216"/>
    </location>
</feature>
<feature type="transmembrane region" description="Helical" evidence="2">
    <location>
        <begin position="308"/>
        <end position="328"/>
    </location>
</feature>
<dbReference type="STRING" id="51511.ENSCSAVP00000003977"/>
<evidence type="ECO:0000256" key="1">
    <source>
        <dbReference type="ARBA" id="ARBA00009172"/>
    </source>
</evidence>
<dbReference type="HOGENOM" id="CLU_025356_1_1_1"/>
<keyword evidence="4" id="KW-1185">Reference proteome</keyword>
<dbReference type="AlphaFoldDB" id="H2YF79"/>
<dbReference type="PANTHER" id="PTHR19444:SF13">
    <property type="entry name" value="PROTEIN UNC-93 HOMOLOG A"/>
    <property type="match status" value="1"/>
</dbReference>
<comment type="similarity">
    <text evidence="1">Belongs to the unc-93 family.</text>
</comment>
<dbReference type="Gene3D" id="1.20.1250.20">
    <property type="entry name" value="MFS general substrate transporter like domains"/>
    <property type="match status" value="1"/>
</dbReference>
<feature type="transmembrane region" description="Helical" evidence="2">
    <location>
        <begin position="90"/>
        <end position="116"/>
    </location>
</feature>
<dbReference type="PANTHER" id="PTHR19444">
    <property type="entry name" value="UNC-93 RELATED"/>
    <property type="match status" value="1"/>
</dbReference>
<dbReference type="eggNOG" id="KOG3097">
    <property type="taxonomic scope" value="Eukaryota"/>
</dbReference>